<dbReference type="PANTHER" id="PTHR31175:SF82">
    <property type="entry name" value="AUXIN-RESPONSIVE PROTEIN SAUR65"/>
    <property type="match status" value="1"/>
</dbReference>
<protein>
    <submittedName>
        <fullName evidence="2">Uncharacterized protein</fullName>
    </submittedName>
</protein>
<name>A0A8K0GQJ9_9ROSA</name>
<dbReference type="EMBL" id="VOIH02000010">
    <property type="protein sequence ID" value="KAF3434814.1"/>
    <property type="molecule type" value="Genomic_DNA"/>
</dbReference>
<dbReference type="Proteomes" id="UP000796880">
    <property type="component" value="Unassembled WGS sequence"/>
</dbReference>
<dbReference type="InterPro" id="IPR003676">
    <property type="entry name" value="SAUR_fam"/>
</dbReference>
<evidence type="ECO:0000313" key="3">
    <source>
        <dbReference type="Proteomes" id="UP000796880"/>
    </source>
</evidence>
<dbReference type="AlphaFoldDB" id="A0A8K0GQJ9"/>
<dbReference type="Pfam" id="PF02519">
    <property type="entry name" value="Auxin_inducible"/>
    <property type="match status" value="1"/>
</dbReference>
<proteinExistence type="inferred from homology"/>
<accession>A0A8K0GQJ9</accession>
<comment type="caution">
    <text evidence="2">The sequence shown here is derived from an EMBL/GenBank/DDBJ whole genome shotgun (WGS) entry which is preliminary data.</text>
</comment>
<comment type="similarity">
    <text evidence="1">Belongs to the ARG7 family.</text>
</comment>
<reference evidence="2" key="1">
    <citation type="submission" date="2020-03" db="EMBL/GenBank/DDBJ databases">
        <title>A high-quality chromosome-level genome assembly of a woody plant with both climbing and erect habits, Rhamnella rubrinervis.</title>
        <authorList>
            <person name="Lu Z."/>
            <person name="Yang Y."/>
            <person name="Zhu X."/>
            <person name="Sun Y."/>
        </authorList>
    </citation>
    <scope>NUCLEOTIDE SEQUENCE</scope>
    <source>
        <strain evidence="2">BYM</strain>
        <tissue evidence="2">Leaf</tissue>
    </source>
</reference>
<sequence length="146" mass="16672">MEVRSTSKDADQANIFFKITKSHALPLENLNTKLWWPWLYNGGERSFRCLHRRSEAFCMPLSYLNSNILRELFKMSEEEFQVSSDGPITLSCDANFMEYDLTLIQRGAAEDILKALLKSISCSSCSLSSAYHHQGFPSQPSLVYGY</sequence>
<dbReference type="GO" id="GO:0009733">
    <property type="term" value="P:response to auxin"/>
    <property type="evidence" value="ECO:0007669"/>
    <property type="project" value="InterPro"/>
</dbReference>
<gene>
    <name evidence="2" type="ORF">FNV43_RR21900</name>
</gene>
<dbReference type="PANTHER" id="PTHR31175">
    <property type="entry name" value="AUXIN-RESPONSIVE FAMILY PROTEIN"/>
    <property type="match status" value="1"/>
</dbReference>
<keyword evidence="3" id="KW-1185">Reference proteome</keyword>
<dbReference type="OrthoDB" id="1936278at2759"/>
<organism evidence="2 3">
    <name type="scientific">Rhamnella rubrinervis</name>
    <dbReference type="NCBI Taxonomy" id="2594499"/>
    <lineage>
        <taxon>Eukaryota</taxon>
        <taxon>Viridiplantae</taxon>
        <taxon>Streptophyta</taxon>
        <taxon>Embryophyta</taxon>
        <taxon>Tracheophyta</taxon>
        <taxon>Spermatophyta</taxon>
        <taxon>Magnoliopsida</taxon>
        <taxon>eudicotyledons</taxon>
        <taxon>Gunneridae</taxon>
        <taxon>Pentapetalae</taxon>
        <taxon>rosids</taxon>
        <taxon>fabids</taxon>
        <taxon>Rosales</taxon>
        <taxon>Rhamnaceae</taxon>
        <taxon>rhamnoid group</taxon>
        <taxon>Rhamneae</taxon>
        <taxon>Rhamnella</taxon>
    </lineage>
</organism>
<evidence type="ECO:0000256" key="1">
    <source>
        <dbReference type="ARBA" id="ARBA00006974"/>
    </source>
</evidence>
<evidence type="ECO:0000313" key="2">
    <source>
        <dbReference type="EMBL" id="KAF3434814.1"/>
    </source>
</evidence>